<dbReference type="AlphaFoldDB" id="A0AAV8Y736"/>
<dbReference type="InterPro" id="IPR050951">
    <property type="entry name" value="Retrovirus_Pol_polyprotein"/>
</dbReference>
<dbReference type="Proteomes" id="UP001162156">
    <property type="component" value="Unassembled WGS sequence"/>
</dbReference>
<feature type="domain" description="Integrase catalytic" evidence="1">
    <location>
        <begin position="171"/>
        <end position="337"/>
    </location>
</feature>
<dbReference type="EMBL" id="JANEYF010002465">
    <property type="protein sequence ID" value="KAJ8946081.1"/>
    <property type="molecule type" value="Genomic_DNA"/>
</dbReference>
<dbReference type="PANTHER" id="PTHR37984:SF5">
    <property type="entry name" value="PROTEIN NYNRIN-LIKE"/>
    <property type="match status" value="1"/>
</dbReference>
<reference evidence="2" key="1">
    <citation type="journal article" date="2023" name="Insect Mol. Biol.">
        <title>Genome sequencing provides insights into the evolution of gene families encoding plant cell wall-degrading enzymes in longhorned beetles.</title>
        <authorList>
            <person name="Shin N.R."/>
            <person name="Okamura Y."/>
            <person name="Kirsch R."/>
            <person name="Pauchet Y."/>
        </authorList>
    </citation>
    <scope>NUCLEOTIDE SEQUENCE</scope>
    <source>
        <strain evidence="2">RBIC_L_NR</strain>
    </source>
</reference>
<sequence length="339" mass="39309">MVPYGKMSLNIIRFDVTVTVITRFQCTTLLIINMTDSDENQFETRDVRTWKERFLEKILQTEETEKKENHYNVMTRDMYNKLIAEVQEAIIEVGETKKLSSRSEPIKYYLPAEEIFDIIEAAHVAIGHGGRDKLKTKTSRKYANITIDMINIFISMCETYQRKKSKKKRGLVSKPILHSEMNSRCQVDLIDMQSQQDHGFKYIMVYQDHLTKFVLLGSLQSKRAEEVAYQLTDIFLTFGAPCILHSDNGREFVNAVINEVVSYWPEVKLVHGKPRHIQSQGSVERANQDIEKMLAAWMQDNNTTNWSKGLAFVQFMKNRALHSGIKQSPYQAMHMPAQN</sequence>
<gene>
    <name evidence="2" type="ORF">NQ314_008981</name>
</gene>
<dbReference type="Pfam" id="PF00665">
    <property type="entry name" value="rve"/>
    <property type="match status" value="1"/>
</dbReference>
<dbReference type="InterPro" id="IPR012337">
    <property type="entry name" value="RNaseH-like_sf"/>
</dbReference>
<accession>A0AAV8Y736</accession>
<dbReference type="GO" id="GO:0015074">
    <property type="term" value="P:DNA integration"/>
    <property type="evidence" value="ECO:0007669"/>
    <property type="project" value="InterPro"/>
</dbReference>
<dbReference type="Gene3D" id="3.30.420.10">
    <property type="entry name" value="Ribonuclease H-like superfamily/Ribonuclease H"/>
    <property type="match status" value="1"/>
</dbReference>
<organism evidence="2 3">
    <name type="scientific">Rhamnusium bicolor</name>
    <dbReference type="NCBI Taxonomy" id="1586634"/>
    <lineage>
        <taxon>Eukaryota</taxon>
        <taxon>Metazoa</taxon>
        <taxon>Ecdysozoa</taxon>
        <taxon>Arthropoda</taxon>
        <taxon>Hexapoda</taxon>
        <taxon>Insecta</taxon>
        <taxon>Pterygota</taxon>
        <taxon>Neoptera</taxon>
        <taxon>Endopterygota</taxon>
        <taxon>Coleoptera</taxon>
        <taxon>Polyphaga</taxon>
        <taxon>Cucujiformia</taxon>
        <taxon>Chrysomeloidea</taxon>
        <taxon>Cerambycidae</taxon>
        <taxon>Lepturinae</taxon>
        <taxon>Rhagiini</taxon>
        <taxon>Rhamnusium</taxon>
    </lineage>
</organism>
<dbReference type="PANTHER" id="PTHR37984">
    <property type="entry name" value="PROTEIN CBG26694"/>
    <property type="match status" value="1"/>
</dbReference>
<protein>
    <recommendedName>
        <fullName evidence="1">Integrase catalytic domain-containing protein</fullName>
    </recommendedName>
</protein>
<dbReference type="SUPFAM" id="SSF53098">
    <property type="entry name" value="Ribonuclease H-like"/>
    <property type="match status" value="1"/>
</dbReference>
<evidence type="ECO:0000259" key="1">
    <source>
        <dbReference type="PROSITE" id="PS50994"/>
    </source>
</evidence>
<comment type="caution">
    <text evidence="2">The sequence shown here is derived from an EMBL/GenBank/DDBJ whole genome shotgun (WGS) entry which is preliminary data.</text>
</comment>
<evidence type="ECO:0000313" key="3">
    <source>
        <dbReference type="Proteomes" id="UP001162156"/>
    </source>
</evidence>
<dbReference type="InterPro" id="IPR001584">
    <property type="entry name" value="Integrase_cat-core"/>
</dbReference>
<dbReference type="PROSITE" id="PS50994">
    <property type="entry name" value="INTEGRASE"/>
    <property type="match status" value="1"/>
</dbReference>
<name>A0AAV8Y736_9CUCU</name>
<proteinExistence type="predicted"/>
<keyword evidence="3" id="KW-1185">Reference proteome</keyword>
<evidence type="ECO:0000313" key="2">
    <source>
        <dbReference type="EMBL" id="KAJ8946081.1"/>
    </source>
</evidence>
<dbReference type="GO" id="GO:0003676">
    <property type="term" value="F:nucleic acid binding"/>
    <property type="evidence" value="ECO:0007669"/>
    <property type="project" value="InterPro"/>
</dbReference>
<dbReference type="InterPro" id="IPR036397">
    <property type="entry name" value="RNaseH_sf"/>
</dbReference>